<evidence type="ECO:0000313" key="6">
    <source>
        <dbReference type="EMBL" id="ACE86016.1"/>
    </source>
</evidence>
<dbReference type="GO" id="GO:0005975">
    <property type="term" value="P:carbohydrate metabolic process"/>
    <property type="evidence" value="ECO:0007669"/>
    <property type="project" value="InterPro"/>
</dbReference>
<evidence type="ECO:0000256" key="4">
    <source>
        <dbReference type="SAM" id="SignalP"/>
    </source>
</evidence>
<evidence type="ECO:0000256" key="2">
    <source>
        <dbReference type="ARBA" id="ARBA00022723"/>
    </source>
</evidence>
<organism evidence="6 7">
    <name type="scientific">Cellvibrio japonicus (strain Ueda107)</name>
    <name type="common">Pseudomonas fluorescens subsp. cellulosa</name>
    <dbReference type="NCBI Taxonomy" id="498211"/>
    <lineage>
        <taxon>Bacteria</taxon>
        <taxon>Pseudomonadati</taxon>
        <taxon>Pseudomonadota</taxon>
        <taxon>Gammaproteobacteria</taxon>
        <taxon>Cellvibrionales</taxon>
        <taxon>Cellvibrionaceae</taxon>
        <taxon>Cellvibrio</taxon>
    </lineage>
</organism>
<keyword evidence="6" id="KW-0328">Glycosyltransferase</keyword>
<dbReference type="eggNOG" id="COG0366">
    <property type="taxonomic scope" value="Bacteria"/>
</dbReference>
<keyword evidence="7" id="KW-1185">Reference proteome</keyword>
<proteinExistence type="predicted"/>
<accession>B3PEE7</accession>
<dbReference type="EC" id="2.4.1.19" evidence="6"/>
<feature type="chain" id="PRO_5002793789" evidence="4">
    <location>
        <begin position="24"/>
        <end position="565"/>
    </location>
</feature>
<name>B3PEE7_CELJU</name>
<dbReference type="PROSITE" id="PS51257">
    <property type="entry name" value="PROKAR_LIPOPROTEIN"/>
    <property type="match status" value="1"/>
</dbReference>
<keyword evidence="3 4" id="KW-0732">Signal</keyword>
<dbReference type="GO" id="GO:0043895">
    <property type="term" value="F:cyclomaltodextrin glucanotransferase activity"/>
    <property type="evidence" value="ECO:0007669"/>
    <property type="project" value="UniProtKB-EC"/>
</dbReference>
<feature type="signal peptide" evidence="4">
    <location>
        <begin position="1"/>
        <end position="23"/>
    </location>
</feature>
<keyword evidence="6" id="KW-0808">Transferase</keyword>
<dbReference type="KEGG" id="cja:CJA_3249"/>
<feature type="domain" description="Glycosyl hydrolase family 13 catalytic" evidence="5">
    <location>
        <begin position="51"/>
        <end position="452"/>
    </location>
</feature>
<evidence type="ECO:0000256" key="1">
    <source>
        <dbReference type="ARBA" id="ARBA00001913"/>
    </source>
</evidence>
<reference evidence="6 7" key="1">
    <citation type="journal article" date="2008" name="J. Bacteriol.">
        <title>Insights into plant cell wall degradation from the genome sequence of the soil bacterium Cellvibrio japonicus.</title>
        <authorList>
            <person name="Deboy R.T."/>
            <person name="Mongodin E.F."/>
            <person name="Fouts D.E."/>
            <person name="Tailford L.E."/>
            <person name="Khouri H."/>
            <person name="Emerson J.B."/>
            <person name="Mohamoud Y."/>
            <person name="Watkins K."/>
            <person name="Henrissat B."/>
            <person name="Gilbert H.J."/>
            <person name="Nelson K.E."/>
        </authorList>
    </citation>
    <scope>NUCLEOTIDE SEQUENCE [LARGE SCALE GENOMIC DNA]</scope>
    <source>
        <strain evidence="6 7">Ueda107</strain>
    </source>
</reference>
<dbReference type="Proteomes" id="UP000001036">
    <property type="component" value="Chromosome"/>
</dbReference>
<dbReference type="CDD" id="cd11339">
    <property type="entry name" value="AmyAc_bac_CMD_like_2"/>
    <property type="match status" value="1"/>
</dbReference>
<dbReference type="PANTHER" id="PTHR10357:SF215">
    <property type="entry name" value="ALPHA-AMYLASE 1"/>
    <property type="match status" value="1"/>
</dbReference>
<evidence type="ECO:0000256" key="3">
    <source>
        <dbReference type="ARBA" id="ARBA00022729"/>
    </source>
</evidence>
<keyword evidence="2" id="KW-0479">Metal-binding</keyword>
<dbReference type="SUPFAM" id="SSF51445">
    <property type="entry name" value="(Trans)glycosidases"/>
    <property type="match status" value="1"/>
</dbReference>
<dbReference type="PANTHER" id="PTHR10357">
    <property type="entry name" value="ALPHA-AMYLASE FAMILY MEMBER"/>
    <property type="match status" value="1"/>
</dbReference>
<dbReference type="EMBL" id="CP000934">
    <property type="protein sequence ID" value="ACE86016.1"/>
    <property type="molecule type" value="Genomic_DNA"/>
</dbReference>
<comment type="cofactor">
    <cofactor evidence="1">
        <name>Ca(2+)</name>
        <dbReference type="ChEBI" id="CHEBI:29108"/>
    </cofactor>
</comment>
<dbReference type="InterPro" id="IPR017853">
    <property type="entry name" value="GH"/>
</dbReference>
<dbReference type="Pfam" id="PF00128">
    <property type="entry name" value="Alpha-amylase"/>
    <property type="match status" value="1"/>
</dbReference>
<protein>
    <submittedName>
        <fullName evidence="6">Cyclomaltodextrin glucanotransferase, putative, cgt13A</fullName>
        <ecNumber evidence="6">2.4.1.19</ecNumber>
    </submittedName>
</protein>
<evidence type="ECO:0000313" key="7">
    <source>
        <dbReference type="Proteomes" id="UP000001036"/>
    </source>
</evidence>
<dbReference type="HOGENOM" id="CLU_503381_0_0_6"/>
<gene>
    <name evidence="6" type="primary">cgl13A</name>
    <name evidence="6" type="ordered locus">CJA_3249</name>
</gene>
<evidence type="ECO:0000259" key="5">
    <source>
        <dbReference type="SMART" id="SM00642"/>
    </source>
</evidence>
<dbReference type="GO" id="GO:0046872">
    <property type="term" value="F:metal ion binding"/>
    <property type="evidence" value="ECO:0007669"/>
    <property type="project" value="UniProtKB-KW"/>
</dbReference>
<dbReference type="SUPFAM" id="SSF51011">
    <property type="entry name" value="Glycosyl hydrolase domain"/>
    <property type="match status" value="1"/>
</dbReference>
<dbReference type="CAZy" id="GH13">
    <property type="family name" value="Glycoside Hydrolase Family 13"/>
</dbReference>
<dbReference type="InterPro" id="IPR013780">
    <property type="entry name" value="Glyco_hydro_b"/>
</dbReference>
<dbReference type="STRING" id="498211.CJA_3249"/>
<sequence length="565" mass="63311">MYKIMTKKSLLALAALGLLSSCASPPSANRDATNLNAYGTLNPFASEQIYFLLTDRFVDGDPDNNQVNQGGKYKTFNIPLIGPEGKQANIGYMGGDFKGIINNAQYIKDMGFTALWTTPIVDNPDEAFSGGEPTKFGSVGTDGGKTGYHGYWGVNFYKVDEHLESPDLAFADFTRILREDYDLKYVLDIVANHGSPSYSMPVSQASMGKLYDEQGRLVADHQNLYPDKLDPNNPLHKFFNTQPGLAQLSDINENNPEVLDYFVNSYFKWIDQGAYALRVDTIKEMPHHFWKKVADRIRERHPDMFMFGESYSYEASFIAQHTRPENGGYSVLDFPGRQAITSVFENDESDYASILSYLHLKDGMYQNPYELVTFYDNHDMARMNASDRGFVNANNWLFTSRGIPCIYYGSEANFSTGLKEHEGNRNYFGQARVNAAKNHVVHNNLTRIAHVRKDNVSLQRGLQVNLVFAGNIASFYRIYQQDGVNQTALVVLNKGEAAESVTLDKMLNSGQWRDALSGKKLQVSKKQKSLTLDVPANGVRVLLLDAPITNPDLIAEVKHSMAALF</sequence>
<dbReference type="AlphaFoldDB" id="B3PEE7"/>
<dbReference type="Gene3D" id="3.20.20.80">
    <property type="entry name" value="Glycosidases"/>
    <property type="match status" value="1"/>
</dbReference>
<dbReference type="InterPro" id="IPR006047">
    <property type="entry name" value="GH13_cat_dom"/>
</dbReference>
<dbReference type="Gene3D" id="2.60.40.1180">
    <property type="entry name" value="Golgi alpha-mannosidase II"/>
    <property type="match status" value="1"/>
</dbReference>
<dbReference type="SMART" id="SM00642">
    <property type="entry name" value="Aamy"/>
    <property type="match status" value="1"/>
</dbReference>